<evidence type="ECO:0000256" key="4">
    <source>
        <dbReference type="ARBA" id="ARBA00022824"/>
    </source>
</evidence>
<reference evidence="8" key="1">
    <citation type="journal article" date="2020" name="Stud. Mycol.">
        <title>101 Dothideomycetes genomes: a test case for predicting lifestyles and emergence of pathogens.</title>
        <authorList>
            <person name="Haridas S."/>
            <person name="Albert R."/>
            <person name="Binder M."/>
            <person name="Bloem J."/>
            <person name="Labutti K."/>
            <person name="Salamov A."/>
            <person name="Andreopoulos B."/>
            <person name="Baker S."/>
            <person name="Barry K."/>
            <person name="Bills G."/>
            <person name="Bluhm B."/>
            <person name="Cannon C."/>
            <person name="Castanera R."/>
            <person name="Culley D."/>
            <person name="Daum C."/>
            <person name="Ezra D."/>
            <person name="Gonzalez J."/>
            <person name="Henrissat B."/>
            <person name="Kuo A."/>
            <person name="Liang C."/>
            <person name="Lipzen A."/>
            <person name="Lutzoni F."/>
            <person name="Magnuson J."/>
            <person name="Mondo S."/>
            <person name="Nolan M."/>
            <person name="Ohm R."/>
            <person name="Pangilinan J."/>
            <person name="Park H.-J."/>
            <person name="Ramirez L."/>
            <person name="Alfaro M."/>
            <person name="Sun H."/>
            <person name="Tritt A."/>
            <person name="Yoshinaga Y."/>
            <person name="Zwiers L.-H."/>
            <person name="Turgeon B."/>
            <person name="Goodwin S."/>
            <person name="Spatafora J."/>
            <person name="Crous P."/>
            <person name="Grigoriev I."/>
        </authorList>
    </citation>
    <scope>NUCLEOTIDE SEQUENCE</scope>
    <source>
        <strain evidence="8">CBS 123094</strain>
    </source>
</reference>
<feature type="compositionally biased region" description="Acidic residues" evidence="7">
    <location>
        <begin position="177"/>
        <end position="186"/>
    </location>
</feature>
<gene>
    <name evidence="8" type="ORF">P154DRAFT_214623</name>
</gene>
<dbReference type="OrthoDB" id="427518at2759"/>
<dbReference type="EMBL" id="ML977594">
    <property type="protein sequence ID" value="KAF1999558.1"/>
    <property type="molecule type" value="Genomic_DNA"/>
</dbReference>
<evidence type="ECO:0000256" key="5">
    <source>
        <dbReference type="ARBA" id="ARBA00023128"/>
    </source>
</evidence>
<protein>
    <recommendedName>
        <fullName evidence="10">DUF676 domain-containing protein</fullName>
    </recommendedName>
</protein>
<dbReference type="AlphaFoldDB" id="A0A6A5WEM7"/>
<dbReference type="PANTHER" id="PTHR48182">
    <property type="entry name" value="PROTEIN SERAC1"/>
    <property type="match status" value="1"/>
</dbReference>
<evidence type="ECO:0000313" key="8">
    <source>
        <dbReference type="EMBL" id="KAF1999558.1"/>
    </source>
</evidence>
<evidence type="ECO:0000256" key="2">
    <source>
        <dbReference type="ARBA" id="ARBA00004240"/>
    </source>
</evidence>
<evidence type="ECO:0000256" key="7">
    <source>
        <dbReference type="SAM" id="MobiDB-lite"/>
    </source>
</evidence>
<dbReference type="Proteomes" id="UP000799779">
    <property type="component" value="Unassembled WGS sequence"/>
</dbReference>
<keyword evidence="4" id="KW-0256">Endoplasmic reticulum</keyword>
<comment type="subcellular location">
    <subcellularLocation>
        <location evidence="2">Endoplasmic reticulum</location>
    </subcellularLocation>
    <subcellularLocation>
        <location evidence="3">Membrane</location>
    </subcellularLocation>
    <subcellularLocation>
        <location evidence="1">Mitochondrion</location>
    </subcellularLocation>
</comment>
<name>A0A6A5WEM7_9PLEO</name>
<keyword evidence="5" id="KW-0496">Mitochondrion</keyword>
<keyword evidence="9" id="KW-1185">Reference proteome</keyword>
<dbReference type="GO" id="GO:0016020">
    <property type="term" value="C:membrane"/>
    <property type="evidence" value="ECO:0007669"/>
    <property type="project" value="UniProtKB-SubCell"/>
</dbReference>
<feature type="region of interest" description="Disordered" evidence="7">
    <location>
        <begin position="162"/>
        <end position="210"/>
    </location>
</feature>
<organism evidence="8 9">
    <name type="scientific">Amniculicola lignicola CBS 123094</name>
    <dbReference type="NCBI Taxonomy" id="1392246"/>
    <lineage>
        <taxon>Eukaryota</taxon>
        <taxon>Fungi</taxon>
        <taxon>Dikarya</taxon>
        <taxon>Ascomycota</taxon>
        <taxon>Pezizomycotina</taxon>
        <taxon>Dothideomycetes</taxon>
        <taxon>Pleosporomycetidae</taxon>
        <taxon>Pleosporales</taxon>
        <taxon>Amniculicolaceae</taxon>
        <taxon>Amniculicola</taxon>
    </lineage>
</organism>
<evidence type="ECO:0000256" key="3">
    <source>
        <dbReference type="ARBA" id="ARBA00004370"/>
    </source>
</evidence>
<accession>A0A6A5WEM7</accession>
<feature type="compositionally biased region" description="Polar residues" evidence="7">
    <location>
        <begin position="201"/>
        <end position="210"/>
    </location>
</feature>
<evidence type="ECO:0000313" key="9">
    <source>
        <dbReference type="Proteomes" id="UP000799779"/>
    </source>
</evidence>
<evidence type="ECO:0000256" key="6">
    <source>
        <dbReference type="ARBA" id="ARBA00023136"/>
    </source>
</evidence>
<dbReference type="GO" id="GO:0005783">
    <property type="term" value="C:endoplasmic reticulum"/>
    <property type="evidence" value="ECO:0007669"/>
    <property type="project" value="UniProtKB-SubCell"/>
</dbReference>
<evidence type="ECO:0000256" key="1">
    <source>
        <dbReference type="ARBA" id="ARBA00004173"/>
    </source>
</evidence>
<dbReference type="GO" id="GO:0005739">
    <property type="term" value="C:mitochondrion"/>
    <property type="evidence" value="ECO:0007669"/>
    <property type="project" value="UniProtKB-SubCell"/>
</dbReference>
<dbReference type="PANTHER" id="PTHR48182:SF2">
    <property type="entry name" value="PROTEIN SERAC1"/>
    <property type="match status" value="1"/>
</dbReference>
<sequence length="210" mass="23451">MVLSVVGLPATTSQDSNSYQLIFQATQGIIFLGTPHHGSSYASLGRRFARIIRFISRDTNVGLLRSMEEDSEILERISEDFRITLARKDIKVCSFVEELSMSSLLDPVVLPKSGYIGVQQELRGTIHANHRDMCRFKDARDPGFVRIVNVIFEMVAAAIHPGQRHHGQSNLPNPDLFGEEEDEEGGPDGWVTGRDPYLQTPEPSLSRESI</sequence>
<keyword evidence="6" id="KW-0472">Membrane</keyword>
<evidence type="ECO:0008006" key="10">
    <source>
        <dbReference type="Google" id="ProtNLM"/>
    </source>
</evidence>
<proteinExistence type="predicted"/>
<dbReference type="InterPro" id="IPR052374">
    <property type="entry name" value="SERAC1"/>
</dbReference>